<dbReference type="AlphaFoldDB" id="A0A6G1HPU1"/>
<organism evidence="1 2">
    <name type="scientific">Trichodelitschia bisporula</name>
    <dbReference type="NCBI Taxonomy" id="703511"/>
    <lineage>
        <taxon>Eukaryota</taxon>
        <taxon>Fungi</taxon>
        <taxon>Dikarya</taxon>
        <taxon>Ascomycota</taxon>
        <taxon>Pezizomycotina</taxon>
        <taxon>Dothideomycetes</taxon>
        <taxon>Dothideomycetes incertae sedis</taxon>
        <taxon>Phaeotrichales</taxon>
        <taxon>Phaeotrichaceae</taxon>
        <taxon>Trichodelitschia</taxon>
    </lineage>
</organism>
<dbReference type="EMBL" id="ML996702">
    <property type="protein sequence ID" value="KAF2397859.1"/>
    <property type="molecule type" value="Genomic_DNA"/>
</dbReference>
<keyword evidence="2" id="KW-1185">Reference proteome</keyword>
<accession>A0A6G1HPU1</accession>
<dbReference type="Proteomes" id="UP000799640">
    <property type="component" value="Unassembled WGS sequence"/>
</dbReference>
<evidence type="ECO:0000313" key="1">
    <source>
        <dbReference type="EMBL" id="KAF2397859.1"/>
    </source>
</evidence>
<reference evidence="1" key="1">
    <citation type="journal article" date="2020" name="Stud. Mycol.">
        <title>101 Dothideomycetes genomes: a test case for predicting lifestyles and emergence of pathogens.</title>
        <authorList>
            <person name="Haridas S."/>
            <person name="Albert R."/>
            <person name="Binder M."/>
            <person name="Bloem J."/>
            <person name="Labutti K."/>
            <person name="Salamov A."/>
            <person name="Andreopoulos B."/>
            <person name="Baker S."/>
            <person name="Barry K."/>
            <person name="Bills G."/>
            <person name="Bluhm B."/>
            <person name="Cannon C."/>
            <person name="Castanera R."/>
            <person name="Culley D."/>
            <person name="Daum C."/>
            <person name="Ezra D."/>
            <person name="Gonzalez J."/>
            <person name="Henrissat B."/>
            <person name="Kuo A."/>
            <person name="Liang C."/>
            <person name="Lipzen A."/>
            <person name="Lutzoni F."/>
            <person name="Magnuson J."/>
            <person name="Mondo S."/>
            <person name="Nolan M."/>
            <person name="Ohm R."/>
            <person name="Pangilinan J."/>
            <person name="Park H.-J."/>
            <person name="Ramirez L."/>
            <person name="Alfaro M."/>
            <person name="Sun H."/>
            <person name="Tritt A."/>
            <person name="Yoshinaga Y."/>
            <person name="Zwiers L.-H."/>
            <person name="Turgeon B."/>
            <person name="Goodwin S."/>
            <person name="Spatafora J."/>
            <person name="Crous P."/>
            <person name="Grigoriev I."/>
        </authorList>
    </citation>
    <scope>NUCLEOTIDE SEQUENCE</scope>
    <source>
        <strain evidence="1">CBS 262.69</strain>
    </source>
</reference>
<sequence>VPLFRLAHPFVPPAPSSYPLLRLALPLASPTFLPDLALAAMLPKHRPSTWLAWGIEAGMSGALADEDGGVQGLVAGH</sequence>
<name>A0A6G1HPU1_9PEZI</name>
<gene>
    <name evidence="1" type="ORF">EJ06DRAFT_532861</name>
</gene>
<protein>
    <submittedName>
        <fullName evidence="1">Uncharacterized protein</fullName>
    </submittedName>
</protein>
<proteinExistence type="predicted"/>
<feature type="non-terminal residue" evidence="1">
    <location>
        <position position="1"/>
    </location>
</feature>
<evidence type="ECO:0000313" key="2">
    <source>
        <dbReference type="Proteomes" id="UP000799640"/>
    </source>
</evidence>